<dbReference type="STRING" id="28885.EI16_09445"/>
<dbReference type="InterPro" id="IPR012902">
    <property type="entry name" value="N_methyl_site"/>
</dbReference>
<proteinExistence type="predicted"/>
<organism evidence="1 2">
    <name type="scientific">Hydrogenovibrio marinus</name>
    <dbReference type="NCBI Taxonomy" id="28885"/>
    <lineage>
        <taxon>Bacteria</taxon>
        <taxon>Pseudomonadati</taxon>
        <taxon>Pseudomonadota</taxon>
        <taxon>Gammaproteobacteria</taxon>
        <taxon>Thiotrichales</taxon>
        <taxon>Piscirickettsiaceae</taxon>
        <taxon>Hydrogenovibrio</taxon>
    </lineage>
</organism>
<evidence type="ECO:0000313" key="2">
    <source>
        <dbReference type="Proteomes" id="UP000027341"/>
    </source>
</evidence>
<evidence type="ECO:0000313" key="1">
    <source>
        <dbReference type="EMBL" id="KDN96476.1"/>
    </source>
</evidence>
<comment type="caution">
    <text evidence="1">The sequence shown here is derived from an EMBL/GenBank/DDBJ whole genome shotgun (WGS) entry which is preliminary data.</text>
</comment>
<reference evidence="1 2" key="1">
    <citation type="submission" date="2014-04" db="EMBL/GenBank/DDBJ databases">
        <title>Draft genome sequence of Hydrogenovibrio marinus MH-110, a model organism for aerobic H2 metabolism.</title>
        <authorList>
            <person name="Cha H.J."/>
            <person name="Jo B.H."/>
            <person name="Hwang B.H."/>
        </authorList>
    </citation>
    <scope>NUCLEOTIDE SEQUENCE [LARGE SCALE GENOMIC DNA]</scope>
    <source>
        <strain evidence="1 2">MH-110</strain>
    </source>
</reference>
<accession>A0A067A1H6</accession>
<dbReference type="AlphaFoldDB" id="A0A067A1H6"/>
<name>A0A067A1H6_HYDMR</name>
<dbReference type="PROSITE" id="PS00409">
    <property type="entry name" value="PROKAR_NTER_METHYL"/>
    <property type="match status" value="1"/>
</dbReference>
<sequence>MRVVNDSLMKGFSLIEIALALLLVGIFFTSMFTSTSALTLLEKQQKQTNAMSDIHQAMLTYLKVNRHLPCPDTDGDGKENRKVTSGVAVCKSRSGSLPYRDISVDGKDAWGNAYYYQVNARAENKKYVNDMCQTSSVFGSQGAVTVSNKLAYCASAHVYYCQACDSVCSTACKTGGSIDVSSFNAPPYMQLGTPPIGSDKAGSGTNSHKNLWLEDLSGNEIENALVYMVASFGADGLVTWDNCQKADSSRQKENCDGDEVFSETKGDNQDFLDSMTVLDAKRALLEVGAIK</sequence>
<keyword evidence="2" id="KW-1185">Reference proteome</keyword>
<dbReference type="Proteomes" id="UP000027341">
    <property type="component" value="Unassembled WGS sequence"/>
</dbReference>
<dbReference type="EMBL" id="JMIU01000001">
    <property type="protein sequence ID" value="KDN96476.1"/>
    <property type="molecule type" value="Genomic_DNA"/>
</dbReference>
<evidence type="ECO:0008006" key="3">
    <source>
        <dbReference type="Google" id="ProtNLM"/>
    </source>
</evidence>
<gene>
    <name evidence="1" type="ORF">EI16_09445</name>
</gene>
<protein>
    <recommendedName>
        <fullName evidence="3">Prepilin-type N-terminal cleavage/methylation domain-containing protein</fullName>
    </recommendedName>
</protein>